<organism evidence="1 2">
    <name type="scientific">Cajanus cajan</name>
    <name type="common">Pigeon pea</name>
    <name type="synonym">Cajanus indicus</name>
    <dbReference type="NCBI Taxonomy" id="3821"/>
    <lineage>
        <taxon>Eukaryota</taxon>
        <taxon>Viridiplantae</taxon>
        <taxon>Streptophyta</taxon>
        <taxon>Embryophyta</taxon>
        <taxon>Tracheophyta</taxon>
        <taxon>Spermatophyta</taxon>
        <taxon>Magnoliopsida</taxon>
        <taxon>eudicotyledons</taxon>
        <taxon>Gunneridae</taxon>
        <taxon>Pentapetalae</taxon>
        <taxon>rosids</taxon>
        <taxon>fabids</taxon>
        <taxon>Fabales</taxon>
        <taxon>Fabaceae</taxon>
        <taxon>Papilionoideae</taxon>
        <taxon>50 kb inversion clade</taxon>
        <taxon>NPAAA clade</taxon>
        <taxon>indigoferoid/millettioid clade</taxon>
        <taxon>Phaseoleae</taxon>
        <taxon>Cajanus</taxon>
    </lineage>
</organism>
<proteinExistence type="predicted"/>
<evidence type="ECO:0000313" key="1">
    <source>
        <dbReference type="EMBL" id="KYP55101.1"/>
    </source>
</evidence>
<dbReference type="PANTHER" id="PTHR47266">
    <property type="entry name" value="ENDONUCLEASE-RELATED"/>
    <property type="match status" value="1"/>
</dbReference>
<dbReference type="EMBL" id="CM003613">
    <property type="protein sequence ID" value="KYP55101.1"/>
    <property type="molecule type" value="Genomic_DNA"/>
</dbReference>
<evidence type="ECO:0000313" key="2">
    <source>
        <dbReference type="Proteomes" id="UP000075243"/>
    </source>
</evidence>
<dbReference type="GO" id="GO:0003676">
    <property type="term" value="F:nucleic acid binding"/>
    <property type="evidence" value="ECO:0007669"/>
    <property type="project" value="InterPro"/>
</dbReference>
<protein>
    <recommendedName>
        <fullName evidence="3">Integrase catalytic domain-containing protein</fullName>
    </recommendedName>
</protein>
<gene>
    <name evidence="1" type="ORF">KK1_001306</name>
</gene>
<keyword evidence="2" id="KW-1185">Reference proteome</keyword>
<dbReference type="Gene3D" id="3.30.420.10">
    <property type="entry name" value="Ribonuclease H-like superfamily/Ribonuclease H"/>
    <property type="match status" value="1"/>
</dbReference>
<dbReference type="InterPro" id="IPR052160">
    <property type="entry name" value="Gypsy_RT_Integrase-like"/>
</dbReference>
<dbReference type="SUPFAM" id="SSF53098">
    <property type="entry name" value="Ribonuclease H-like"/>
    <property type="match status" value="1"/>
</dbReference>
<reference evidence="1 2" key="1">
    <citation type="journal article" date="2012" name="Nat. Biotechnol.">
        <title>Draft genome sequence of pigeonpea (Cajanus cajan), an orphan legume crop of resource-poor farmers.</title>
        <authorList>
            <person name="Varshney R.K."/>
            <person name="Chen W."/>
            <person name="Li Y."/>
            <person name="Bharti A.K."/>
            <person name="Saxena R.K."/>
            <person name="Schlueter J.A."/>
            <person name="Donoghue M.T."/>
            <person name="Azam S."/>
            <person name="Fan G."/>
            <person name="Whaley A.M."/>
            <person name="Farmer A.D."/>
            <person name="Sheridan J."/>
            <person name="Iwata A."/>
            <person name="Tuteja R."/>
            <person name="Penmetsa R.V."/>
            <person name="Wu W."/>
            <person name="Upadhyaya H.D."/>
            <person name="Yang S.P."/>
            <person name="Shah T."/>
            <person name="Saxena K.B."/>
            <person name="Michael T."/>
            <person name="McCombie W.R."/>
            <person name="Yang B."/>
            <person name="Zhang G."/>
            <person name="Yang H."/>
            <person name="Wang J."/>
            <person name="Spillane C."/>
            <person name="Cook D.R."/>
            <person name="May G.D."/>
            <person name="Xu X."/>
            <person name="Jackson S.A."/>
        </authorList>
    </citation>
    <scope>NUCLEOTIDE SEQUENCE [LARGE SCALE GENOMIC DNA]</scope>
    <source>
        <strain evidence="2">cv. Asha</strain>
    </source>
</reference>
<dbReference type="Gramene" id="C.cajan_01274.t">
    <property type="protein sequence ID" value="C.cajan_01274.t.cds1"/>
    <property type="gene ID" value="C.cajan_01274"/>
</dbReference>
<dbReference type="AlphaFoldDB" id="A0A151SK31"/>
<name>A0A151SK31_CAJCA</name>
<accession>A0A151SK31</accession>
<dbReference type="InterPro" id="IPR036397">
    <property type="entry name" value="RNaseH_sf"/>
</dbReference>
<dbReference type="Proteomes" id="UP000075243">
    <property type="component" value="Chromosome 11"/>
</dbReference>
<evidence type="ECO:0008006" key="3">
    <source>
        <dbReference type="Google" id="ProtNLM"/>
    </source>
</evidence>
<dbReference type="InterPro" id="IPR012337">
    <property type="entry name" value="RNaseH-like_sf"/>
</dbReference>
<sequence length="114" mass="13630">MALSQFSLWRTLQWGKKQLLRYYSWVFFFWKEGHDYAKGCDKCKRIGSTFRCHEMPFQNIQKVEVFDCWGIDFVNPFPVSHCNEYILVANDYVSRWIKVVATSKNDAKTVIKFL</sequence>